<dbReference type="Proteomes" id="UP000609849">
    <property type="component" value="Unassembled WGS sequence"/>
</dbReference>
<dbReference type="InterPro" id="IPR051012">
    <property type="entry name" value="CellSynth/LPSAsmb/PSIAsmb"/>
</dbReference>
<keyword evidence="5" id="KW-0472">Membrane</keyword>
<protein>
    <submittedName>
        <fullName evidence="6">Tetratricopeptide repeat protein</fullName>
    </submittedName>
</protein>
<dbReference type="EMBL" id="JACRWE010000006">
    <property type="protein sequence ID" value="MBC5997732.1"/>
    <property type="molecule type" value="Genomic_DNA"/>
</dbReference>
<feature type="transmembrane region" description="Helical" evidence="5">
    <location>
        <begin position="256"/>
        <end position="274"/>
    </location>
</feature>
<keyword evidence="4" id="KW-0175">Coiled coil</keyword>
<dbReference type="InterPro" id="IPR011990">
    <property type="entry name" value="TPR-like_helical_dom_sf"/>
</dbReference>
<reference evidence="6 7" key="1">
    <citation type="submission" date="2020-08" db="EMBL/GenBank/DDBJ databases">
        <authorList>
            <person name="Liu C."/>
            <person name="Sun Q."/>
        </authorList>
    </citation>
    <scope>NUCLEOTIDE SEQUENCE [LARGE SCALE GENOMIC DNA]</scope>
    <source>
        <strain evidence="6 7">NSJ-18</strain>
    </source>
</reference>
<feature type="coiled-coil region" evidence="4">
    <location>
        <begin position="273"/>
        <end position="328"/>
    </location>
</feature>
<evidence type="ECO:0000256" key="3">
    <source>
        <dbReference type="PROSITE-ProRule" id="PRU00339"/>
    </source>
</evidence>
<dbReference type="SMART" id="SM00028">
    <property type="entry name" value="TPR"/>
    <property type="match status" value="4"/>
</dbReference>
<name>A0ABR7JSH4_9FIRM</name>
<feature type="repeat" description="TPR" evidence="3">
    <location>
        <begin position="373"/>
        <end position="406"/>
    </location>
</feature>
<keyword evidence="5" id="KW-0812">Transmembrane</keyword>
<evidence type="ECO:0000256" key="1">
    <source>
        <dbReference type="ARBA" id="ARBA00022737"/>
    </source>
</evidence>
<dbReference type="Pfam" id="PF13424">
    <property type="entry name" value="TPR_12"/>
    <property type="match status" value="1"/>
</dbReference>
<dbReference type="Gene3D" id="1.25.40.10">
    <property type="entry name" value="Tetratricopeptide repeat domain"/>
    <property type="match status" value="2"/>
</dbReference>
<keyword evidence="2 3" id="KW-0802">TPR repeat</keyword>
<keyword evidence="5" id="KW-1133">Transmembrane helix</keyword>
<keyword evidence="1" id="KW-0677">Repeat</keyword>
<dbReference type="Pfam" id="PF13181">
    <property type="entry name" value="TPR_8"/>
    <property type="match status" value="1"/>
</dbReference>
<evidence type="ECO:0000313" key="6">
    <source>
        <dbReference type="EMBL" id="MBC5997732.1"/>
    </source>
</evidence>
<dbReference type="PANTHER" id="PTHR45586">
    <property type="entry name" value="TPR REPEAT-CONTAINING PROTEIN PA4667"/>
    <property type="match status" value="1"/>
</dbReference>
<comment type="caution">
    <text evidence="6">The sequence shown here is derived from an EMBL/GenBank/DDBJ whole genome shotgun (WGS) entry which is preliminary data.</text>
</comment>
<dbReference type="PROSITE" id="PS50005">
    <property type="entry name" value="TPR"/>
    <property type="match status" value="2"/>
</dbReference>
<sequence>MPRKSMDISLVEEEKSDLTFFNIEEEEEHETLKALKQSYVTTNYKDETILNLQNELKSNSEEVSKEIKLKSYNAYNNSLELASKGYITRAVELIEEALEINPKDIDILNLRGLLKLLKCDFSKAFESFYTGLCYGNNKLSKKYVDILSDEDFKVFLGRYNHSIRFINEELNQESIYILDNIIDEDPDLIEPYVILYLLYNKLGDDKKKEYYFEKLKEVDKDNPLFEEKKEEVLLPAKVEEKSVVEKKAKKSNKKNLVPYIIIACLAVGIGIYHVKNQAKINSLTSELNNKEEEINEADKQLSDANKQLDETNKKLEETNQVLDETKTKKEIATLSEEELYNKALSLKKSGNTDEAILYYKGVIKSGKTKKYISSSIYELAFLYEKQGNYDEAIKYYKKYINTYTPEDNYYDDAFYQLGMTYYEKGDLENAKKTFYGLRSEVPNSIYNNSKVAEILKKK</sequence>
<evidence type="ECO:0000313" key="7">
    <source>
        <dbReference type="Proteomes" id="UP000609849"/>
    </source>
</evidence>
<proteinExistence type="predicted"/>
<evidence type="ECO:0000256" key="2">
    <source>
        <dbReference type="ARBA" id="ARBA00022803"/>
    </source>
</evidence>
<evidence type="ECO:0000256" key="4">
    <source>
        <dbReference type="SAM" id="Coils"/>
    </source>
</evidence>
<feature type="repeat" description="TPR" evidence="3">
    <location>
        <begin position="411"/>
        <end position="444"/>
    </location>
</feature>
<keyword evidence="7" id="KW-1185">Reference proteome</keyword>
<dbReference type="InterPro" id="IPR019734">
    <property type="entry name" value="TPR_rpt"/>
</dbReference>
<evidence type="ECO:0000256" key="5">
    <source>
        <dbReference type="SAM" id="Phobius"/>
    </source>
</evidence>
<dbReference type="PANTHER" id="PTHR45586:SF1">
    <property type="entry name" value="LIPOPOLYSACCHARIDE ASSEMBLY PROTEIN B"/>
    <property type="match status" value="1"/>
</dbReference>
<gene>
    <name evidence="6" type="ORF">H8923_13245</name>
</gene>
<dbReference type="SUPFAM" id="SSF48452">
    <property type="entry name" value="TPR-like"/>
    <property type="match status" value="2"/>
</dbReference>
<organism evidence="6 7">
    <name type="scientific">Romboutsia faecis</name>
    <dbReference type="NCBI Taxonomy" id="2764597"/>
    <lineage>
        <taxon>Bacteria</taxon>
        <taxon>Bacillati</taxon>
        <taxon>Bacillota</taxon>
        <taxon>Clostridia</taxon>
        <taxon>Peptostreptococcales</taxon>
        <taxon>Peptostreptococcaceae</taxon>
        <taxon>Romboutsia</taxon>
    </lineage>
</organism>
<accession>A0ABR7JSH4</accession>